<dbReference type="PANTHER" id="PTHR43678:SF1">
    <property type="entry name" value="BETA-N-ACETYLHEXOSAMINIDASE"/>
    <property type="match status" value="1"/>
</dbReference>
<gene>
    <name evidence="8" type="ORF">SAMN04488128_102307</name>
</gene>
<keyword evidence="3" id="KW-0326">Glycosidase</keyword>
<evidence type="ECO:0000313" key="9">
    <source>
        <dbReference type="Proteomes" id="UP000190367"/>
    </source>
</evidence>
<dbReference type="GO" id="GO:0004563">
    <property type="term" value="F:beta-N-acetylhexosaminidase activity"/>
    <property type="evidence" value="ECO:0007669"/>
    <property type="project" value="InterPro"/>
</dbReference>
<dbReference type="Pfam" id="PF00728">
    <property type="entry name" value="Glyco_hydro_20"/>
    <property type="match status" value="1"/>
</dbReference>
<dbReference type="SUPFAM" id="SSF55545">
    <property type="entry name" value="beta-N-acetylhexosaminidase-like domain"/>
    <property type="match status" value="1"/>
</dbReference>
<accession>A0A1T4QD95</accession>
<evidence type="ECO:0000256" key="5">
    <source>
        <dbReference type="SAM" id="SignalP"/>
    </source>
</evidence>
<evidence type="ECO:0000256" key="2">
    <source>
        <dbReference type="ARBA" id="ARBA00022801"/>
    </source>
</evidence>
<dbReference type="Proteomes" id="UP000190367">
    <property type="component" value="Unassembled WGS sequence"/>
</dbReference>
<feature type="chain" id="PRO_5013182423" evidence="5">
    <location>
        <begin position="20"/>
        <end position="782"/>
    </location>
</feature>
<dbReference type="InterPro" id="IPR013320">
    <property type="entry name" value="ConA-like_dom_sf"/>
</dbReference>
<dbReference type="RefSeq" id="WP_200816984.1">
    <property type="nucleotide sequence ID" value="NZ_FUWZ01000002.1"/>
</dbReference>
<dbReference type="AlphaFoldDB" id="A0A1T4QD95"/>
<dbReference type="EMBL" id="FUWZ01000002">
    <property type="protein sequence ID" value="SKA01665.1"/>
    <property type="molecule type" value="Genomic_DNA"/>
</dbReference>
<feature type="active site" description="Proton donor" evidence="4">
    <location>
        <position position="413"/>
    </location>
</feature>
<proteinExistence type="inferred from homology"/>
<dbReference type="InterPro" id="IPR052764">
    <property type="entry name" value="GH20_Enzymes"/>
</dbReference>
<dbReference type="Gene3D" id="3.30.379.10">
    <property type="entry name" value="Chitobiase/beta-hexosaminidase domain 2-like"/>
    <property type="match status" value="1"/>
</dbReference>
<dbReference type="Gene3D" id="2.60.120.200">
    <property type="match status" value="1"/>
</dbReference>
<dbReference type="STRING" id="634771.SAMN04488128_102307"/>
<evidence type="ECO:0000259" key="7">
    <source>
        <dbReference type="Pfam" id="PF02838"/>
    </source>
</evidence>
<reference evidence="9" key="1">
    <citation type="submission" date="2017-02" db="EMBL/GenBank/DDBJ databases">
        <authorList>
            <person name="Varghese N."/>
            <person name="Submissions S."/>
        </authorList>
    </citation>
    <scope>NUCLEOTIDE SEQUENCE [LARGE SCALE GENOMIC DNA]</scope>
    <source>
        <strain evidence="9">DSM 22224</strain>
    </source>
</reference>
<dbReference type="SUPFAM" id="SSF51445">
    <property type="entry name" value="(Trans)glycosidases"/>
    <property type="match status" value="1"/>
</dbReference>
<dbReference type="Gene3D" id="3.20.20.80">
    <property type="entry name" value="Glycosidases"/>
    <property type="match status" value="1"/>
</dbReference>
<dbReference type="PRINTS" id="PR00738">
    <property type="entry name" value="GLHYDRLASE20"/>
</dbReference>
<keyword evidence="2" id="KW-0378">Hydrolase</keyword>
<evidence type="ECO:0000259" key="6">
    <source>
        <dbReference type="Pfam" id="PF00728"/>
    </source>
</evidence>
<feature type="domain" description="Glycoside hydrolase family 20 catalytic" evidence="6">
    <location>
        <begin position="253"/>
        <end position="568"/>
    </location>
</feature>
<evidence type="ECO:0000313" key="8">
    <source>
        <dbReference type="EMBL" id="SKA01665.1"/>
    </source>
</evidence>
<protein>
    <submittedName>
        <fullName evidence="8">Hexosaminidase</fullName>
    </submittedName>
</protein>
<evidence type="ECO:0000256" key="4">
    <source>
        <dbReference type="PIRSR" id="PIRSR625705-1"/>
    </source>
</evidence>
<comment type="similarity">
    <text evidence="1">Belongs to the glycosyl hydrolase 20 family.</text>
</comment>
<dbReference type="PANTHER" id="PTHR43678">
    <property type="entry name" value="PUTATIVE (AFU_ORTHOLOGUE AFUA_2G00640)-RELATED"/>
    <property type="match status" value="1"/>
</dbReference>
<dbReference type="InterPro" id="IPR025705">
    <property type="entry name" value="Beta_hexosaminidase_sua/sub"/>
</dbReference>
<feature type="signal peptide" evidence="5">
    <location>
        <begin position="1"/>
        <end position="19"/>
    </location>
</feature>
<keyword evidence="9" id="KW-1185">Reference proteome</keyword>
<dbReference type="SUPFAM" id="SSF49899">
    <property type="entry name" value="Concanavalin A-like lectins/glucanases"/>
    <property type="match status" value="1"/>
</dbReference>
<dbReference type="InterPro" id="IPR015882">
    <property type="entry name" value="HEX_bac_N"/>
</dbReference>
<dbReference type="GO" id="GO:0005975">
    <property type="term" value="P:carbohydrate metabolic process"/>
    <property type="evidence" value="ECO:0007669"/>
    <property type="project" value="InterPro"/>
</dbReference>
<dbReference type="CDD" id="cd06564">
    <property type="entry name" value="GH20_DspB_LnbB-like"/>
    <property type="match status" value="1"/>
</dbReference>
<dbReference type="InterPro" id="IPR029018">
    <property type="entry name" value="Hex-like_dom2"/>
</dbReference>
<keyword evidence="5" id="KW-0732">Signal</keyword>
<feature type="domain" description="Beta-hexosaminidase bacterial type N-terminal" evidence="7">
    <location>
        <begin position="122"/>
        <end position="250"/>
    </location>
</feature>
<evidence type="ECO:0000256" key="1">
    <source>
        <dbReference type="ARBA" id="ARBA00006285"/>
    </source>
</evidence>
<organism evidence="8 9">
    <name type="scientific">Chitinophaga eiseniae</name>
    <dbReference type="NCBI Taxonomy" id="634771"/>
    <lineage>
        <taxon>Bacteria</taxon>
        <taxon>Pseudomonadati</taxon>
        <taxon>Bacteroidota</taxon>
        <taxon>Chitinophagia</taxon>
        <taxon>Chitinophagales</taxon>
        <taxon>Chitinophagaceae</taxon>
        <taxon>Chitinophaga</taxon>
    </lineage>
</organism>
<dbReference type="InterPro" id="IPR017853">
    <property type="entry name" value="GH"/>
</dbReference>
<evidence type="ECO:0000256" key="3">
    <source>
        <dbReference type="ARBA" id="ARBA00023295"/>
    </source>
</evidence>
<name>A0A1T4QD95_9BACT</name>
<dbReference type="InterPro" id="IPR015883">
    <property type="entry name" value="Glyco_hydro_20_cat"/>
</dbReference>
<dbReference type="Pfam" id="PF02838">
    <property type="entry name" value="Glyco_hydro_20b"/>
    <property type="match status" value="1"/>
</dbReference>
<sequence>MKYQCLAVLSGFLWHSATAQHIADSATFARAAASVKKIPPITNTTRQLPLPAAPAGYSLQLKGTDRLPVIDREGHITTPLVDVPVSLYFVLQRHQDSATMDVPNITVTVPGKYAARTGNPTPFVIPALREWYGGKGNYTLPGKPALVIDPRDTAALLPGVTVFKADLQQLTGIPQISIRTGQPRKGDIYFSLRSADQALGKEGYQLEIAEDIRIRAMHPQGAFWATRTLLQLLEQDRQHRHIPQGITRDYPKYAVRGFVLDAGRKFFSMDFLRHYVKFMAYYKMNDFHIHLNDNGFKQFFGNNWDSTYAAFRLENSTFPGLTAKDGSYSKKAFIALQDLADSCAVKIIPEIDVPAHSLAFTKVVPQTASLSYGRDHLNLDSASYDMIDKVFREYLQGPEPVFKGDEVHIGTDEYAKKEAEKFRAFTDHYIRYVESFGKKVRMWGSLTHAQGSTPVKSAGVTMNAWYNGYAEPADMMRQGYDLISTPDGWLYIVPAAGYYHDYLNVAKIYQQWEPNMIGDAVFPMGHPQIKGGAFAVWNDHPGNGITEQDVHDRVFPSMQVLAEKMWNGHTSQSDYQQFAAHSRLIGEGPGLNMRAKITSRDSLALQYDFSDNRINDISGNKRAALQQHQVGISPRKTLVLQGGSSYIKTPLTEVGYPYSVEFDIQPAADNQPGAVLFSSPHAVVTYQDGKIAFSREGYHYHFNYRFHADSMTHVRISGNNKGTSLFINGRLAEKLEGAMRSFPGTKDRNMIIQTLVFPLQTIGDSANAFKGEIDNLKVIQHP</sequence>